<feature type="compositionally biased region" description="Acidic residues" evidence="3">
    <location>
        <begin position="255"/>
        <end position="273"/>
    </location>
</feature>
<dbReference type="AlphaFoldDB" id="A0AAJ7SFS6"/>
<evidence type="ECO:0000256" key="1">
    <source>
        <dbReference type="ARBA" id="ARBA00006832"/>
    </source>
</evidence>
<feature type="region of interest" description="Disordered" evidence="3">
    <location>
        <begin position="241"/>
        <end position="364"/>
    </location>
</feature>
<feature type="domain" description="Vps72/YL1 C-terminal" evidence="5">
    <location>
        <begin position="614"/>
        <end position="643"/>
    </location>
</feature>
<dbReference type="Pfam" id="PF08265">
    <property type="entry name" value="YL1_C"/>
    <property type="match status" value="2"/>
</dbReference>
<dbReference type="GO" id="GO:0004623">
    <property type="term" value="F:phospholipase A2 activity"/>
    <property type="evidence" value="ECO:0007669"/>
    <property type="project" value="InterPro"/>
</dbReference>
<feature type="compositionally biased region" description="Polar residues" evidence="3">
    <location>
        <begin position="715"/>
        <end position="728"/>
    </location>
</feature>
<feature type="region of interest" description="Disordered" evidence="3">
    <location>
        <begin position="708"/>
        <end position="728"/>
    </location>
</feature>
<feature type="signal peptide" evidence="4">
    <location>
        <begin position="1"/>
        <end position="17"/>
    </location>
</feature>
<dbReference type="RefSeq" id="XP_028967882.1">
    <property type="nucleotide sequence ID" value="XM_029112049.1"/>
</dbReference>
<dbReference type="PANTHER" id="PTHR13275:SF4">
    <property type="entry name" value="VACUOLAR PROTEIN SORTING-ASSOCIATED PROTEIN 72 HOMOLOG"/>
    <property type="match status" value="1"/>
</dbReference>
<dbReference type="InterPro" id="IPR013272">
    <property type="entry name" value="Vps72/YL1_C"/>
</dbReference>
<accession>A0AAJ7SFS6</accession>
<keyword evidence="6" id="KW-1185">Reference proteome</keyword>
<organism evidence="6 7">
    <name type="scientific">Galendromus occidentalis</name>
    <name type="common">western predatory mite</name>
    <dbReference type="NCBI Taxonomy" id="34638"/>
    <lineage>
        <taxon>Eukaryota</taxon>
        <taxon>Metazoa</taxon>
        <taxon>Ecdysozoa</taxon>
        <taxon>Arthropoda</taxon>
        <taxon>Chelicerata</taxon>
        <taxon>Arachnida</taxon>
        <taxon>Acari</taxon>
        <taxon>Parasitiformes</taxon>
        <taxon>Mesostigmata</taxon>
        <taxon>Gamasina</taxon>
        <taxon>Phytoseioidea</taxon>
        <taxon>Phytoseiidae</taxon>
        <taxon>Typhlodrominae</taxon>
        <taxon>Galendromus</taxon>
    </lineage>
</organism>
<feature type="compositionally biased region" description="Basic and acidic residues" evidence="3">
    <location>
        <begin position="343"/>
        <end position="364"/>
    </location>
</feature>
<dbReference type="Pfam" id="PF05764">
    <property type="entry name" value="YL1"/>
    <property type="match status" value="1"/>
</dbReference>
<evidence type="ECO:0000259" key="5">
    <source>
        <dbReference type="SMART" id="SM00993"/>
    </source>
</evidence>
<evidence type="ECO:0000313" key="7">
    <source>
        <dbReference type="RefSeq" id="XP_028967882.1"/>
    </source>
</evidence>
<evidence type="ECO:0000256" key="3">
    <source>
        <dbReference type="SAM" id="MobiDB-lite"/>
    </source>
</evidence>
<feature type="chain" id="PRO_5042498582" description="Vacuolar protein sorting-associated protein 72 homolog" evidence="4">
    <location>
        <begin position="18"/>
        <end position="728"/>
    </location>
</feature>
<evidence type="ECO:0000256" key="4">
    <source>
        <dbReference type="SAM" id="SignalP"/>
    </source>
</evidence>
<keyword evidence="4" id="KW-0732">Signal</keyword>
<dbReference type="InterPro" id="IPR046757">
    <property type="entry name" value="YL1_N"/>
</dbReference>
<dbReference type="InterPro" id="IPR036444">
    <property type="entry name" value="PLipase_A2_dom_sf"/>
</dbReference>
<dbReference type="GO" id="GO:0005634">
    <property type="term" value="C:nucleus"/>
    <property type="evidence" value="ECO:0007669"/>
    <property type="project" value="TreeGrafter"/>
</dbReference>
<dbReference type="PANTHER" id="PTHR13275">
    <property type="entry name" value="YL-1 PROTEIN TRANSCRIPTION FACTOR-LIKE 1"/>
    <property type="match status" value="1"/>
</dbReference>
<dbReference type="GO" id="GO:0050482">
    <property type="term" value="P:arachidonate secretion"/>
    <property type="evidence" value="ECO:0007669"/>
    <property type="project" value="InterPro"/>
</dbReference>
<dbReference type="GO" id="GO:0006644">
    <property type="term" value="P:phospholipid metabolic process"/>
    <property type="evidence" value="ECO:0007669"/>
    <property type="project" value="InterPro"/>
</dbReference>
<dbReference type="SMART" id="SM00993">
    <property type="entry name" value="YL1_C"/>
    <property type="match status" value="2"/>
</dbReference>
<protein>
    <recommendedName>
        <fullName evidence="2">Vacuolar protein sorting-associated protein 72 homolog</fullName>
    </recommendedName>
</protein>
<dbReference type="GeneID" id="100904191"/>
<gene>
    <name evidence="7" type="primary">LOC100904191</name>
</gene>
<feature type="domain" description="Vps72/YL1 C-terminal" evidence="5">
    <location>
        <begin position="481"/>
        <end position="510"/>
    </location>
</feature>
<name>A0AAJ7SFS6_9ACAR</name>
<reference evidence="7" key="1">
    <citation type="submission" date="2025-08" db="UniProtKB">
        <authorList>
            <consortium name="RefSeq"/>
        </authorList>
    </citation>
    <scope>IDENTIFICATION</scope>
</reference>
<dbReference type="Proteomes" id="UP000694867">
    <property type="component" value="Unplaced"/>
</dbReference>
<sequence>MCYNFVLVFVLVQPSLLTTCPYTRHCPPGQQVKHVLDPGDPALANGCGPGPYDLSTRFVPVQAACIKHDKCYSDSRFAMERCDARFWARLNETCAARSLSGPRSKTPIVYRACPYERPCPAGQRVVPVLDPEDPALANGCGPTRYDLSTRFVPVKAACNEHDQCYRYPRYTMEDCDENFWARMNETCAAAYWSGTCAVKAAWMYRAVRDLGCYFYRQAQSANTKCSMFLIGFGGFNEEGNDKDFGSNDATSGSGDEVDSDFDIDENDEVVSDQEDGRRPRKRRAVSTEPYKEPRASRPPTGEPRVTSPRRSIDDELMHTSTPESLGERKSKRKSTQAKSQAVEARRRQEAESAKNRRRIKREEEREITREEVLGKEAKQTEIENIKSLERYQQLEIEKKKTMRAKQVMRGPMIRFQSIAMPRIEEVSPSEGEEVLSLDGKLEGKMNVLETGRCMRNFITFPDESILKKIFPQHKPRPATKNFCPISRQPARYFDPVTHIAYANFQGYRVLREAYYNQLDSKGDTRQPEVTAWIEWRRKTKAASQQQAAALRQKQAAAAQAAALAQQQVAKQTAQQLQKVKTVAQTSKPTATSIRTASGLKPAAIATMKPVATMNFRPISRQYARYFDPVTHIAYANFQKYRVLREAYYNQLDSKGDTRQPEVTAWIEWRRKTKAASQQQAAALRQKQAAAAQAAALAQQQMAKQTAQQLQKVKTVAQTSKPTDGWSSG</sequence>
<dbReference type="Gene3D" id="1.20.90.10">
    <property type="entry name" value="Phospholipase A2 domain"/>
    <property type="match status" value="1"/>
</dbReference>
<proteinExistence type="inferred from homology"/>
<dbReference type="SUPFAM" id="SSF48619">
    <property type="entry name" value="Phospholipase A2, PLA2"/>
    <property type="match status" value="2"/>
</dbReference>
<evidence type="ECO:0000313" key="6">
    <source>
        <dbReference type="Proteomes" id="UP000694867"/>
    </source>
</evidence>
<evidence type="ECO:0000256" key="2">
    <source>
        <dbReference type="ARBA" id="ARBA00020000"/>
    </source>
</evidence>
<comment type="similarity">
    <text evidence="1">Belongs to the VPS72/YL1 family.</text>
</comment>
<dbReference type="KEGG" id="goe:100904191"/>